<comment type="caution">
    <text evidence="7">The sequence shown here is derived from an EMBL/GenBank/DDBJ whole genome shotgun (WGS) entry which is preliminary data.</text>
</comment>
<evidence type="ECO:0000256" key="1">
    <source>
        <dbReference type="ARBA" id="ARBA00022617"/>
    </source>
</evidence>
<evidence type="ECO:0008006" key="9">
    <source>
        <dbReference type="Google" id="ProtNLM"/>
    </source>
</evidence>
<gene>
    <name evidence="7" type="ORF">OIU77_009836</name>
</gene>
<dbReference type="PANTHER" id="PTHR47947:SF13">
    <property type="entry name" value="CYTOCHROME P450, FAMILY 81, SUBFAMILY K, POLYPEPTIDE 1-RELATED"/>
    <property type="match status" value="1"/>
</dbReference>
<dbReference type="Proteomes" id="UP001141253">
    <property type="component" value="Chromosome 14"/>
</dbReference>
<evidence type="ECO:0000313" key="7">
    <source>
        <dbReference type="EMBL" id="KAJ6328028.1"/>
    </source>
</evidence>
<dbReference type="PANTHER" id="PTHR47947">
    <property type="entry name" value="CYTOCHROME P450 82C3-RELATED"/>
    <property type="match status" value="1"/>
</dbReference>
<keyword evidence="8" id="KW-1185">Reference proteome</keyword>
<dbReference type="InterPro" id="IPR036396">
    <property type="entry name" value="Cyt_P450_sf"/>
</dbReference>
<dbReference type="PRINTS" id="PR00463">
    <property type="entry name" value="EP450I"/>
</dbReference>
<evidence type="ECO:0000256" key="4">
    <source>
        <dbReference type="ARBA" id="ARBA00023004"/>
    </source>
</evidence>
<sequence>MLLLENMLFCYCLALFFLIFLVIKYVFHGNKNLPPGPPSLPIIGHLHLLKPPLLLTLQTLLQQYGPILSLKVGCRSMLVLSSSSAVEECFTKNDVVLSNRPTSFVGDHLHYNYTTITFSPYGHLWRTLRRFVVLELFSQKALNKFSSVRREEVCSLLRQLSKVSCSGTKKVDLRYFFSLLSYNIALKMSAGKKYIEEEIACSDLGKQDLKEIKKIFNPSISFGLCDFFPAFKWIDYKGYKKSVIKLRHGRDGFLQDLVDEIRQKKTSSCSSPDAGLEKTAVIEILLSLQEQEPDFYTDDIIKGLVAVSSFCRKI</sequence>
<proteinExistence type="predicted"/>
<name>A0ABQ9A695_9ROSI</name>
<organism evidence="7 8">
    <name type="scientific">Salix suchowensis</name>
    <dbReference type="NCBI Taxonomy" id="1278906"/>
    <lineage>
        <taxon>Eukaryota</taxon>
        <taxon>Viridiplantae</taxon>
        <taxon>Streptophyta</taxon>
        <taxon>Embryophyta</taxon>
        <taxon>Tracheophyta</taxon>
        <taxon>Spermatophyta</taxon>
        <taxon>Magnoliopsida</taxon>
        <taxon>eudicotyledons</taxon>
        <taxon>Gunneridae</taxon>
        <taxon>Pentapetalae</taxon>
        <taxon>rosids</taxon>
        <taxon>fabids</taxon>
        <taxon>Malpighiales</taxon>
        <taxon>Salicaceae</taxon>
        <taxon>Saliceae</taxon>
        <taxon>Salix</taxon>
    </lineage>
</organism>
<reference evidence="7" key="1">
    <citation type="submission" date="2022-10" db="EMBL/GenBank/DDBJ databases">
        <authorList>
            <person name="Hyden B.L."/>
            <person name="Feng K."/>
            <person name="Yates T."/>
            <person name="Jawdy S."/>
            <person name="Smart L.B."/>
            <person name="Muchero W."/>
        </authorList>
    </citation>
    <scope>NUCLEOTIDE SEQUENCE</scope>
    <source>
        <tissue evidence="7">Shoot tip</tissue>
    </source>
</reference>
<evidence type="ECO:0000313" key="8">
    <source>
        <dbReference type="Proteomes" id="UP001141253"/>
    </source>
</evidence>
<keyword evidence="4" id="KW-0408">Iron</keyword>
<feature type="transmembrane region" description="Helical" evidence="6">
    <location>
        <begin position="6"/>
        <end position="27"/>
    </location>
</feature>
<evidence type="ECO:0000256" key="2">
    <source>
        <dbReference type="ARBA" id="ARBA00022723"/>
    </source>
</evidence>
<accession>A0ABQ9A695</accession>
<keyword evidence="6" id="KW-1133">Transmembrane helix</keyword>
<dbReference type="Pfam" id="PF00067">
    <property type="entry name" value="p450"/>
    <property type="match status" value="1"/>
</dbReference>
<keyword evidence="6" id="KW-0472">Membrane</keyword>
<keyword evidence="3" id="KW-0560">Oxidoreductase</keyword>
<dbReference type="InterPro" id="IPR001128">
    <property type="entry name" value="Cyt_P450"/>
</dbReference>
<keyword evidence="5" id="KW-0503">Monooxygenase</keyword>
<dbReference type="SUPFAM" id="SSF48264">
    <property type="entry name" value="Cytochrome P450"/>
    <property type="match status" value="1"/>
</dbReference>
<dbReference type="Gene3D" id="1.10.630.10">
    <property type="entry name" value="Cytochrome P450"/>
    <property type="match status" value="1"/>
</dbReference>
<evidence type="ECO:0000256" key="3">
    <source>
        <dbReference type="ARBA" id="ARBA00023002"/>
    </source>
</evidence>
<evidence type="ECO:0000256" key="5">
    <source>
        <dbReference type="ARBA" id="ARBA00023033"/>
    </source>
</evidence>
<reference evidence="7" key="2">
    <citation type="journal article" date="2023" name="Int. J. Mol. Sci.">
        <title>De Novo Assembly and Annotation of 11 Diverse Shrub Willow (Salix) Genomes Reveals Novel Gene Organization in Sex-Linked Regions.</title>
        <authorList>
            <person name="Hyden B."/>
            <person name="Feng K."/>
            <person name="Yates T.B."/>
            <person name="Jawdy S."/>
            <person name="Cereghino C."/>
            <person name="Smart L.B."/>
            <person name="Muchero W."/>
        </authorList>
    </citation>
    <scope>NUCLEOTIDE SEQUENCE</scope>
    <source>
        <tissue evidence="7">Shoot tip</tissue>
    </source>
</reference>
<dbReference type="InterPro" id="IPR050651">
    <property type="entry name" value="Plant_Cytochrome_P450_Monoox"/>
</dbReference>
<keyword evidence="6" id="KW-0812">Transmembrane</keyword>
<keyword evidence="2" id="KW-0479">Metal-binding</keyword>
<dbReference type="InterPro" id="IPR002401">
    <property type="entry name" value="Cyt_P450_E_grp-I"/>
</dbReference>
<protein>
    <recommendedName>
        <fullName evidence="9">Cytochrome P450</fullName>
    </recommendedName>
</protein>
<evidence type="ECO:0000256" key="6">
    <source>
        <dbReference type="SAM" id="Phobius"/>
    </source>
</evidence>
<dbReference type="EMBL" id="JAPFFI010000022">
    <property type="protein sequence ID" value="KAJ6328028.1"/>
    <property type="molecule type" value="Genomic_DNA"/>
</dbReference>
<keyword evidence="1" id="KW-0349">Heme</keyword>